<protein>
    <recommendedName>
        <fullName evidence="8">Sodium/calcium exchanger membrane region domain-containing protein</fullName>
    </recommendedName>
</protein>
<evidence type="ECO:0000313" key="10">
    <source>
        <dbReference type="Proteomes" id="UP000887116"/>
    </source>
</evidence>
<sequence>MHSSSKYRKLRYLYAIPCFFIFSSALLTLQLTFNKNPENSPFLQKSYISGSDGNSQFDRIGGDRKLLDIGNTSDLDCIPSGIHSFPEDFFTQEERQKGGVLVHFLILAYICAMIAIVCDVYFIPSLDIIADKLHLPPDVAGATFMAIGASSPELFSSIIGK</sequence>
<reference evidence="9" key="1">
    <citation type="submission" date="2020-07" db="EMBL/GenBank/DDBJ databases">
        <title>Multicomponent nature underlies the extraordinary mechanical properties of spider dragline silk.</title>
        <authorList>
            <person name="Kono N."/>
            <person name="Nakamura H."/>
            <person name="Mori M."/>
            <person name="Yoshida Y."/>
            <person name="Ohtoshi R."/>
            <person name="Malay A.D."/>
            <person name="Moran D.A.P."/>
            <person name="Tomita M."/>
            <person name="Numata K."/>
            <person name="Arakawa K."/>
        </authorList>
    </citation>
    <scope>NUCLEOTIDE SEQUENCE</scope>
</reference>
<keyword evidence="5 7" id="KW-1133">Transmembrane helix</keyword>
<keyword evidence="4 7" id="KW-0812">Transmembrane</keyword>
<evidence type="ECO:0000256" key="4">
    <source>
        <dbReference type="ARBA" id="ARBA00022692"/>
    </source>
</evidence>
<dbReference type="OrthoDB" id="2127281at2759"/>
<accession>A0A8X6F1G7</accession>
<evidence type="ECO:0000256" key="3">
    <source>
        <dbReference type="ARBA" id="ARBA00022449"/>
    </source>
</evidence>
<dbReference type="GO" id="GO:0008273">
    <property type="term" value="F:calcium, potassium:sodium antiporter activity"/>
    <property type="evidence" value="ECO:0007669"/>
    <property type="project" value="TreeGrafter"/>
</dbReference>
<gene>
    <name evidence="9" type="primary">SLC24A3</name>
    <name evidence="9" type="ORF">TNCT_544741</name>
</gene>
<feature type="transmembrane region" description="Helical" evidence="7">
    <location>
        <begin position="100"/>
        <end position="123"/>
    </location>
</feature>
<evidence type="ECO:0000256" key="6">
    <source>
        <dbReference type="ARBA" id="ARBA00023136"/>
    </source>
</evidence>
<feature type="transmembrane region" description="Helical" evidence="7">
    <location>
        <begin position="12"/>
        <end position="33"/>
    </location>
</feature>
<dbReference type="AlphaFoldDB" id="A0A8X6F1G7"/>
<evidence type="ECO:0000313" key="9">
    <source>
        <dbReference type="EMBL" id="GFQ66971.1"/>
    </source>
</evidence>
<evidence type="ECO:0000256" key="2">
    <source>
        <dbReference type="ARBA" id="ARBA00005364"/>
    </source>
</evidence>
<comment type="similarity">
    <text evidence="2">Belongs to the Ca(2+):cation antiporter (CaCA) (TC 2.A.19) family. SLC24A subfamily.</text>
</comment>
<proteinExistence type="inferred from homology"/>
<evidence type="ECO:0000256" key="1">
    <source>
        <dbReference type="ARBA" id="ARBA00004141"/>
    </source>
</evidence>
<keyword evidence="3" id="KW-0050">Antiport</keyword>
<dbReference type="PANTHER" id="PTHR10846">
    <property type="entry name" value="SODIUM/POTASSIUM/CALCIUM EXCHANGER"/>
    <property type="match status" value="1"/>
</dbReference>
<dbReference type="InterPro" id="IPR004481">
    <property type="entry name" value="K/Na/Ca-exchanger"/>
</dbReference>
<dbReference type="GO" id="GO:0005886">
    <property type="term" value="C:plasma membrane"/>
    <property type="evidence" value="ECO:0007669"/>
    <property type="project" value="TreeGrafter"/>
</dbReference>
<name>A0A8X6F1G7_TRICU</name>
<feature type="domain" description="Sodium/calcium exchanger membrane region" evidence="8">
    <location>
        <begin position="105"/>
        <end position="159"/>
    </location>
</feature>
<dbReference type="InterPro" id="IPR004837">
    <property type="entry name" value="NaCa_Exmemb"/>
</dbReference>
<dbReference type="Pfam" id="PF01699">
    <property type="entry name" value="Na_Ca_ex"/>
    <property type="match status" value="1"/>
</dbReference>
<evidence type="ECO:0000256" key="7">
    <source>
        <dbReference type="SAM" id="Phobius"/>
    </source>
</evidence>
<dbReference type="Proteomes" id="UP000887116">
    <property type="component" value="Unassembled WGS sequence"/>
</dbReference>
<dbReference type="GO" id="GO:0006874">
    <property type="term" value="P:intracellular calcium ion homeostasis"/>
    <property type="evidence" value="ECO:0007669"/>
    <property type="project" value="TreeGrafter"/>
</dbReference>
<evidence type="ECO:0000256" key="5">
    <source>
        <dbReference type="ARBA" id="ARBA00022989"/>
    </source>
</evidence>
<keyword evidence="3" id="KW-0813">Transport</keyword>
<comment type="subcellular location">
    <subcellularLocation>
        <location evidence="1">Membrane</location>
        <topology evidence="1">Multi-pass membrane protein</topology>
    </subcellularLocation>
</comment>
<evidence type="ECO:0000259" key="8">
    <source>
        <dbReference type="Pfam" id="PF01699"/>
    </source>
</evidence>
<dbReference type="PANTHER" id="PTHR10846:SF73">
    <property type="entry name" value="SODIUM_CALCIUM EXCHANGER MEMBRANE REGION DOMAIN-CONTAINING PROTEIN"/>
    <property type="match status" value="1"/>
</dbReference>
<comment type="caution">
    <text evidence="9">The sequence shown here is derived from an EMBL/GenBank/DDBJ whole genome shotgun (WGS) entry which is preliminary data.</text>
</comment>
<keyword evidence="6 7" id="KW-0472">Membrane</keyword>
<dbReference type="GO" id="GO:0005262">
    <property type="term" value="F:calcium channel activity"/>
    <property type="evidence" value="ECO:0007669"/>
    <property type="project" value="TreeGrafter"/>
</dbReference>
<dbReference type="EMBL" id="BMAO01030286">
    <property type="protein sequence ID" value="GFQ66971.1"/>
    <property type="molecule type" value="Genomic_DNA"/>
</dbReference>
<keyword evidence="10" id="KW-1185">Reference proteome</keyword>
<organism evidence="9 10">
    <name type="scientific">Trichonephila clavata</name>
    <name type="common">Joro spider</name>
    <name type="synonym">Nephila clavata</name>
    <dbReference type="NCBI Taxonomy" id="2740835"/>
    <lineage>
        <taxon>Eukaryota</taxon>
        <taxon>Metazoa</taxon>
        <taxon>Ecdysozoa</taxon>
        <taxon>Arthropoda</taxon>
        <taxon>Chelicerata</taxon>
        <taxon>Arachnida</taxon>
        <taxon>Araneae</taxon>
        <taxon>Araneomorphae</taxon>
        <taxon>Entelegynae</taxon>
        <taxon>Araneoidea</taxon>
        <taxon>Nephilidae</taxon>
        <taxon>Trichonephila</taxon>
    </lineage>
</organism>